<dbReference type="Gene3D" id="3.30.559.10">
    <property type="entry name" value="Chloramphenicol acetyltransferase-like domain"/>
    <property type="match status" value="3"/>
</dbReference>
<dbReference type="SMART" id="SM00823">
    <property type="entry name" value="PKS_PP"/>
    <property type="match status" value="2"/>
</dbReference>
<dbReference type="PANTHER" id="PTHR45527:SF1">
    <property type="entry name" value="FATTY ACID SYNTHASE"/>
    <property type="match status" value="1"/>
</dbReference>
<feature type="domain" description="Carrier" evidence="4">
    <location>
        <begin position="1295"/>
        <end position="1370"/>
    </location>
</feature>
<dbReference type="NCBIfam" id="TIGR01733">
    <property type="entry name" value="AA-adenyl-dom"/>
    <property type="match status" value="1"/>
</dbReference>
<dbReference type="InterPro" id="IPR023213">
    <property type="entry name" value="CAT-like_dom_sf"/>
</dbReference>
<name>N0D686_STRMI</name>
<dbReference type="Gene3D" id="1.10.1200.10">
    <property type="entry name" value="ACP-like"/>
    <property type="match status" value="2"/>
</dbReference>
<dbReference type="KEGG" id="sfi:SFUL_6816"/>
<sequence>MVSPSKEDAAVASYVSGGEVVSPPRWKTVFGALEEAAAQAPGTRIHLYDADGSYDSTTYGTLHEDALRLSRWLTEYIGVRAGENLILQVNSSHEYLRVFWAAVHAGVVVVPLSVPNVVDRENLESVSRVLATLGSGRVVVGSRLADAYLPAIADAGVDRDAVLVLPRDAELPDTVGASAVPAAEPDGAAVIFFTSGSTGAPKGAVQTHEAILAREAGVTQVDGSGTDVQLNWMPLEHAAGILMSHLRGVCRLSEQVQVAPGHILADPLVWLDLIDKYRVNYTWAPQFAYSLLGNLVGTREDASWDLSCLRQSINAGEMLNARAIAQLTSQLAGFGLRPDVFVPVWGMAETCSGVFYNRDFVAADEAPDTAEGLQGAEGAGRTPKFVALGRPIPGLEVLVADDGGEAVPEGQVGHLLVRGACVTREYFHHPTANEESFTPEGWFRTGDLAQVRDGVITMTGRAKQILIVNGLNFDLSEVEAAIEELPFVETSFTAAWAHTHPDSGEEQAVVFFVPRADGTDEPVTEVIRAHVLRRIGIRLHAVIPVGREDIPKTNLGKIQRAKLGAAYRDGLFTDRTAGQDGDERRRAQVADALRPLVGPGRYLTATAKELGHTRPAPGTGTTGGIALGGLGSGWTRSDAIEAAVNALPGVAYSRVWTADVLLPGTPGAVLAIETRSGHPDYRAAVHERAVRAVKAHGIVHHEVGFVGAIASHPEAELLGALLAGASTPTVDLAPARPVGTYADTLVRADTEALPARRQHGPVLAVLTDDEETLSGFLGSGDRRVVWVRPARPGGEVRLEGGGLPGVPLTAEVDPGSPEAYAQLGAALRRAGIESLEIAHLWALGPRAESEETGDILGAQARGVFSVQNLLRELPAAGVAITYAAVFTRDALGGLPANPGYASAPLAGFVRSAVDEGHALTHIDLSGRYDDLAALFAYEAAQPLDGRSVVLVDGLRHKQAVEPLTLPATGTTLDGQDGFLVVTGGLGGIGRILVALLLRRFRRNVLVLGRREAPAVRDRVAAFESIAREHGGAFTYAQSDLQDPALLRETIRQHAASSGQPLHGVFHLAGMVHEALVADQSTEELTEVFKPKVAGLHHLGGLLAQEHRDAFLVTFASARSLAPGATVSAYVAASDFAGHYSAHLRSQGIRATSVAWGVWDETGMSENLRVNRALHRRGIETIEPLQGLGALLDALRTDRPAVHIGVDGSRLPHGLAVGDQDGEPQPTCVVTDFGDFERLFVPRADAVEDAVRGHLGGSRLRYEILDELPVDRNGLVDRDMVLDRLDVLRGAVTVEPPRNATEERIRDICRAVFRVGTIGVTENLFDLGADSIATIQLLARLRDDGVAVVSHEEFYKEPTVRHLAEQAAAGSAPDVPAAVVPRAADATAEVPLTPQQRRLWFLFQADPSSPYYNNTVSIEVSGGVVRPLLKTALMTLIDRHEALRVRFREDASGSFWQHVVPIRDVDLSFDEHDLRGLPESERARRLDGIIAASAATPFDLLSQLPLRAAIVTSADDRVTLVLTIHHIVSDGWSMGVILSDLAAIHDDLLHHGAARLAPVDGLYGSYVADVTAYENSAGYRKQLGYWTDQLKQVAVPAELPARSKSGEALTSDGEHHESTVGPEVLRGLRKLARDHDVSLYVLLLAAYSVLHQRLTLSSHVRLGTLIANRGRGNTSGLVGFLANTLPLDIQIDDAEPFSALVQQVKRKVIGLHDNQDVQFDSLVQALQPERVHNKNPLFQVLFVLQNAQIERLTTPEADWRLKIWESDTAKFDLSIQAFERDGDLDLVFEYRRDLFPRQDVERWVEAYHTVLRDLPGLLDPQVGRIDIVSQAERERILSINGPLDAALPPSIPAVLSDVVRERPGRPGLVMGAESYTYAELWDRSAAYAAYLRANGVVPGSRVAITARRSPHVVIAMIAVARLGAAYVPVRPSDPDERRRLVLSDSGALVLLDDRVSEPLGGVRQLPLAVYDAPATDTEPAWHEGDAAATPAYIMYTSGSTGRPKGVAVSAENVLRLAYRPDFVELGPQDVVLQTGSLTFDASTLEVWGALLNGAALHLVDEHVLLDITALREAIDGSGATVMWMSAPLFSQITDSDPGVFGRLRQLIVGGDVLPPRQIRAVIEACPGIRIINGYGPTENTTFSTTYRIPDDVPADRAIPIGRPVGHSSAYVLGGSGRLQPVGVPGELHVGGRGVALGYVNRDDLTAASFVDDPFAGGGRMYRTGDLVRLADGLDIEFIGRVDHQVKVRGYRVELSEIELVIRSLDHVRDVAIEARTPEGGTLRLIAFYTADGDTDIRAELERLLPDYMVPAVFVRLDQLPLDRNGKVDRRRLSGIEIAANETSGATDGDGAAGEDLGPQANELRRIWAELLGFDTFGADDNFFSLGGDSIQVIQMTNRLRSAGYQVSAKEVFENQSVRRLAALMVPRSSPSSPDASDSSVNTVERAGTADLAPVHAWFFDTLGDDDWHDHWNLPLVLDLDEDYPLSRIEGALRAVQQQHPALRARFWREGASWHYQEGLPAHDIPVREWTTERVADIQPQLTAMQRALSVGEGRMLLAGKVNAGTEVKLVLALHHLISDGVSLRVLARDIRTALREAPAELRLPPVAATFSSWIAATHLRVASPEVQGQIPYWTEVASKIRSPFPRTALTESGTVDREFGVSAEVTGRLARIGASVAGAELQHALLATLTRAYCDAFGESGFPVLLEGHGRSDSPGSPDISGTVGWFTSMYPTVLRGAADGGPVADVQAVRGQLRAIPNGGNDYGALSYLDHSVPPLASAVPVAFNYLGAMPSGMELASSAYGDFRSGASLRECAIEFNIFKYGDDLKVSMRVDRAFADLPAVLKLQAEYERNLIALAEGLDGTTAQAHTESVPEPAALPAADREAVRAVHGDGVQHVLPLTPAQEGLLYHQLMHPDGSDYFGQVVTTLYGTLDLAVFEAAWNIVIAENEMLRTVYGWESLSRPVQIVLGSVDFRIDHRDLTDHADEAGRREALDDLLAADIAAGFDLTGGPLLRVTVVRTAADEHVFAFSFPHISLDGWSVFRILARTLELYDTGVPEPGAIEPAPSFRSYAEWLRNLDLTETRDYWTRYLAGSTPWALPPEALSAADEDRFSQLDLVLDEEDTTLVREFAARAHCTLSTVLQTALALTLRIVSGADDVFFGVTVSGRSPDVPDVERVVGLLINTLPMRVRMAADEPVDALMGRIQTDGFGAIEHSGLATTHILENAGTGRSRAQFDVLFILENYPLGPEFLTSKNLRIGSFASHERTNYKLTVVAIPGDRLTVRFSSMTGVVEPAWVSAFMGLFRTALHQVASGHRLVADVDGVDATELADLLVSSQNAPTVEAEHEDQQKFFEDFRGPVFVLDENARPCPVGVPGHIHVAADSVSDLPVDGEWGQWMAEGEIQPGFPSAHRHLYPTGDVGMWTSRDSIKLLD</sequence>
<dbReference type="PROSITE" id="PS50075">
    <property type="entry name" value="CARRIER"/>
    <property type="match status" value="2"/>
</dbReference>
<dbReference type="InterPro" id="IPR006162">
    <property type="entry name" value="Ppantetheine_attach_site"/>
</dbReference>
<dbReference type="InterPro" id="IPR057326">
    <property type="entry name" value="KR_dom"/>
</dbReference>
<dbReference type="InterPro" id="IPR009081">
    <property type="entry name" value="PP-bd_ACP"/>
</dbReference>
<keyword evidence="2" id="KW-0596">Phosphopantetheine</keyword>
<dbReference type="Pfam" id="PF08659">
    <property type="entry name" value="KR"/>
    <property type="match status" value="1"/>
</dbReference>
<dbReference type="PROSITE" id="PS00455">
    <property type="entry name" value="AMP_BINDING"/>
    <property type="match status" value="2"/>
</dbReference>
<dbReference type="InterPro" id="IPR036291">
    <property type="entry name" value="NAD(P)-bd_dom_sf"/>
</dbReference>
<dbReference type="Gene3D" id="3.30.300.30">
    <property type="match status" value="2"/>
</dbReference>
<dbReference type="GO" id="GO:0005829">
    <property type="term" value="C:cytosol"/>
    <property type="evidence" value="ECO:0007669"/>
    <property type="project" value="TreeGrafter"/>
</dbReference>
<dbReference type="SUPFAM" id="SSF52777">
    <property type="entry name" value="CoA-dependent acyltransferases"/>
    <property type="match status" value="6"/>
</dbReference>
<dbReference type="SUPFAM" id="SSF51735">
    <property type="entry name" value="NAD(P)-binding Rossmann-fold domains"/>
    <property type="match status" value="1"/>
</dbReference>
<feature type="domain" description="Carrier" evidence="4">
    <location>
        <begin position="2353"/>
        <end position="2427"/>
    </location>
</feature>
<dbReference type="Pfam" id="PF00668">
    <property type="entry name" value="Condensation"/>
    <property type="match status" value="3"/>
</dbReference>
<organism evidence="5 6">
    <name type="scientific">Streptomyces microflavus DSM 40593</name>
    <dbReference type="NCBI Taxonomy" id="1303692"/>
    <lineage>
        <taxon>Bacteria</taxon>
        <taxon>Bacillati</taxon>
        <taxon>Actinomycetota</taxon>
        <taxon>Actinomycetes</taxon>
        <taxon>Kitasatosporales</taxon>
        <taxon>Streptomycetaceae</taxon>
        <taxon>Streptomyces</taxon>
    </lineage>
</organism>
<dbReference type="Gene3D" id="3.30.559.30">
    <property type="entry name" value="Nonribosomal peptide synthetase, condensation domain"/>
    <property type="match status" value="3"/>
</dbReference>
<dbReference type="InterPro" id="IPR020806">
    <property type="entry name" value="PKS_PP-bd"/>
</dbReference>
<evidence type="ECO:0000256" key="3">
    <source>
        <dbReference type="ARBA" id="ARBA00022553"/>
    </source>
</evidence>
<dbReference type="InterPro" id="IPR036736">
    <property type="entry name" value="ACP-like_sf"/>
</dbReference>
<dbReference type="Pfam" id="PF00550">
    <property type="entry name" value="PP-binding"/>
    <property type="match status" value="2"/>
</dbReference>
<dbReference type="CDD" id="cd19531">
    <property type="entry name" value="LCL_NRPS-like"/>
    <property type="match status" value="1"/>
</dbReference>
<proteinExistence type="predicted"/>
<dbReference type="GO" id="GO:0009366">
    <property type="term" value="C:enterobactin synthetase complex"/>
    <property type="evidence" value="ECO:0007669"/>
    <property type="project" value="TreeGrafter"/>
</dbReference>
<dbReference type="Gene3D" id="3.40.50.980">
    <property type="match status" value="2"/>
</dbReference>
<dbReference type="CDD" id="cd08953">
    <property type="entry name" value="KR_2_SDR_x"/>
    <property type="match status" value="1"/>
</dbReference>
<reference evidence="5 6" key="1">
    <citation type="submission" date="2013-04" db="EMBL/GenBank/DDBJ databases">
        <title>Complete genome sequence of Streptomyces fulvissimus.</title>
        <authorList>
            <person name="Myronovskyi M."/>
            <person name="Tokovenko B."/>
            <person name="Manderscheid N."/>
            <person name="Petzke L."/>
            <person name="Luzhetskyy A."/>
        </authorList>
    </citation>
    <scope>NUCLEOTIDE SEQUENCE [LARGE SCALE GENOMIC DNA]</scope>
    <source>
        <strain evidence="5 6">DSM 40593</strain>
    </source>
</reference>
<dbReference type="InterPro" id="IPR042099">
    <property type="entry name" value="ANL_N_sf"/>
</dbReference>
<dbReference type="Gene3D" id="3.40.50.720">
    <property type="entry name" value="NAD(P)-binding Rossmann-like Domain"/>
    <property type="match status" value="1"/>
</dbReference>
<dbReference type="GO" id="GO:0031177">
    <property type="term" value="F:phosphopantetheine binding"/>
    <property type="evidence" value="ECO:0007669"/>
    <property type="project" value="InterPro"/>
</dbReference>
<dbReference type="Gene3D" id="3.40.50.12780">
    <property type="entry name" value="N-terminal domain of ligase-like"/>
    <property type="match status" value="1"/>
</dbReference>
<dbReference type="PANTHER" id="PTHR45527">
    <property type="entry name" value="NONRIBOSOMAL PEPTIDE SYNTHETASE"/>
    <property type="match status" value="1"/>
</dbReference>
<protein>
    <submittedName>
        <fullName evidence="5">Vlm1</fullName>
    </submittedName>
</protein>
<dbReference type="InterPro" id="IPR001242">
    <property type="entry name" value="Condensation_dom"/>
</dbReference>
<keyword evidence="3" id="KW-0597">Phosphoprotein</keyword>
<comment type="cofactor">
    <cofactor evidence="1">
        <name>pantetheine 4'-phosphate</name>
        <dbReference type="ChEBI" id="CHEBI:47942"/>
    </cofactor>
</comment>
<evidence type="ECO:0000256" key="1">
    <source>
        <dbReference type="ARBA" id="ARBA00001957"/>
    </source>
</evidence>
<dbReference type="Proteomes" id="UP000013304">
    <property type="component" value="Chromosome"/>
</dbReference>
<accession>N0D686</accession>
<evidence type="ECO:0000256" key="2">
    <source>
        <dbReference type="ARBA" id="ARBA00022450"/>
    </source>
</evidence>
<dbReference type="InterPro" id="IPR000873">
    <property type="entry name" value="AMP-dep_synth/lig_dom"/>
</dbReference>
<dbReference type="Gene3D" id="2.30.38.10">
    <property type="entry name" value="Luciferase, Domain 3"/>
    <property type="match status" value="1"/>
</dbReference>
<dbReference type="InterPro" id="IPR013968">
    <property type="entry name" value="PKS_KR"/>
</dbReference>
<dbReference type="HOGENOM" id="CLU_000306_0_0_11"/>
<dbReference type="SUPFAM" id="SSF47336">
    <property type="entry name" value="ACP-like"/>
    <property type="match status" value="2"/>
</dbReference>
<evidence type="ECO:0000313" key="6">
    <source>
        <dbReference type="Proteomes" id="UP000013304"/>
    </source>
</evidence>
<dbReference type="GO" id="GO:0009239">
    <property type="term" value="P:enterobactin biosynthetic process"/>
    <property type="evidence" value="ECO:0007669"/>
    <property type="project" value="TreeGrafter"/>
</dbReference>
<evidence type="ECO:0000259" key="4">
    <source>
        <dbReference type="PROSITE" id="PS50075"/>
    </source>
</evidence>
<dbReference type="InterPro" id="IPR020845">
    <property type="entry name" value="AMP-binding_CS"/>
</dbReference>
<dbReference type="GO" id="GO:0008610">
    <property type="term" value="P:lipid biosynthetic process"/>
    <property type="evidence" value="ECO:0007669"/>
    <property type="project" value="UniProtKB-ARBA"/>
</dbReference>
<dbReference type="SMART" id="SM00822">
    <property type="entry name" value="PKS_KR"/>
    <property type="match status" value="1"/>
</dbReference>
<dbReference type="GO" id="GO:0047527">
    <property type="term" value="F:2,3-dihydroxybenzoate-serine ligase activity"/>
    <property type="evidence" value="ECO:0007669"/>
    <property type="project" value="TreeGrafter"/>
</dbReference>
<dbReference type="eggNOG" id="COG1020">
    <property type="taxonomic scope" value="Bacteria"/>
</dbReference>
<dbReference type="InterPro" id="IPR010071">
    <property type="entry name" value="AA_adenyl_dom"/>
</dbReference>
<dbReference type="InterPro" id="IPR045851">
    <property type="entry name" value="AMP-bd_C_sf"/>
</dbReference>
<dbReference type="PATRIC" id="fig|1303692.3.peg.6863"/>
<dbReference type="GO" id="GO:0043041">
    <property type="term" value="P:amino acid activation for nonribosomal peptide biosynthetic process"/>
    <property type="evidence" value="ECO:0007669"/>
    <property type="project" value="TreeGrafter"/>
</dbReference>
<dbReference type="CDD" id="cd12117">
    <property type="entry name" value="A_NRPS_Srf_like"/>
    <property type="match status" value="1"/>
</dbReference>
<gene>
    <name evidence="5" type="ORF">SFUL_6816</name>
</gene>
<dbReference type="SUPFAM" id="SSF56801">
    <property type="entry name" value="Acetyl-CoA synthetase-like"/>
    <property type="match status" value="2"/>
</dbReference>
<dbReference type="Pfam" id="PF00501">
    <property type="entry name" value="AMP-binding"/>
    <property type="match status" value="2"/>
</dbReference>
<dbReference type="PROSITE" id="PS00012">
    <property type="entry name" value="PHOSPHOPANTETHEINE"/>
    <property type="match status" value="2"/>
</dbReference>
<evidence type="ECO:0000313" key="5">
    <source>
        <dbReference type="EMBL" id="AGK81693.1"/>
    </source>
</evidence>
<dbReference type="EMBL" id="CP005080">
    <property type="protein sequence ID" value="AGK81693.1"/>
    <property type="molecule type" value="Genomic_DNA"/>
</dbReference>